<sequence length="52" mass="5833">MLSRTPNFFLDWVRFSHLPRFLLIGFLSSHCTQLDTTYAATAPVGAIPLPLV</sequence>
<dbReference type="Proteomes" id="UP000192439">
    <property type="component" value="Chromosome"/>
</dbReference>
<evidence type="ECO:0000313" key="2">
    <source>
        <dbReference type="Proteomes" id="UP000192439"/>
    </source>
</evidence>
<protein>
    <submittedName>
        <fullName evidence="1">Uncharacterized protein</fullName>
    </submittedName>
</protein>
<gene>
    <name evidence="1" type="ORF">BH695_2742</name>
</gene>
<name>A0AB33C1J6_MICA7</name>
<organism evidence="1 2">
    <name type="scientific">Microcystis aeruginosa PCC 7806SL</name>
    <dbReference type="NCBI Taxonomy" id="1903187"/>
    <lineage>
        <taxon>Bacteria</taxon>
        <taxon>Bacillati</taxon>
        <taxon>Cyanobacteriota</taxon>
        <taxon>Cyanophyceae</taxon>
        <taxon>Oscillatoriophycideae</taxon>
        <taxon>Chroococcales</taxon>
        <taxon>Microcystaceae</taxon>
        <taxon>Microcystis</taxon>
    </lineage>
</organism>
<evidence type="ECO:0000313" key="1">
    <source>
        <dbReference type="EMBL" id="ARI82021.1"/>
    </source>
</evidence>
<accession>A0AB33C1J6</accession>
<proteinExistence type="predicted"/>
<dbReference type="EMBL" id="CP020771">
    <property type="protein sequence ID" value="ARI82021.1"/>
    <property type="molecule type" value="Genomic_DNA"/>
</dbReference>
<reference evidence="1 2" key="1">
    <citation type="journal article" date="2018" name="Harmful Algae">
        <title>The highly heterogeneous methylated genomes and diverse restriction-modification systems of bloom-forming Microcystis.</title>
        <authorList>
            <person name="Zhao L."/>
            <person name="Song Y."/>
            <person name="Li L."/>
            <person name="Gan N."/>
            <person name="Brand J.J."/>
            <person name="Song L."/>
        </authorList>
    </citation>
    <scope>NUCLEOTIDE SEQUENCE [LARGE SCALE GENOMIC DNA]</scope>
    <source>
        <strain evidence="1 2">PCC 7806SL</strain>
    </source>
</reference>
<keyword evidence="2" id="KW-1185">Reference proteome</keyword>
<dbReference type="AlphaFoldDB" id="A0AB33C1J6"/>